<dbReference type="EMBL" id="OCND01000007">
    <property type="protein sequence ID" value="SOD55327.1"/>
    <property type="molecule type" value="Genomic_DNA"/>
</dbReference>
<dbReference type="Proteomes" id="UP000219374">
    <property type="component" value="Unassembled WGS sequence"/>
</dbReference>
<dbReference type="AlphaFoldDB" id="A0A286D9M7"/>
<evidence type="ECO:0000313" key="2">
    <source>
        <dbReference type="Proteomes" id="UP000219374"/>
    </source>
</evidence>
<keyword evidence="2" id="KW-1185">Reference proteome</keyword>
<sequence>MNCHDENDDGIDPRVKLRANAGDKLHDLQLRRELDIINIRTANELGPPPPGGLPVAPRRKPNLPASASTMPLPMKAGHQENETMDFKSMAVAASMALAACAPVQEEKPSRKLNPDPKRAYTITMTIAGASGPYEISKGSLQYNIADQQCLPPVRNFAGVQTEPTHTSISFPLTKVADGSYVGTIYLDAMLEENFYGRGICRWELAGIFVTADMQFNSKHFYPSLALWYTPEMLLSEQAKTFYFWKDGLGRPDPSDPAILEAQGPKVFRAEIEAEVFSVTFSSRAVVQ</sequence>
<gene>
    <name evidence="1" type="ORF">SAMN06296416_1073</name>
</gene>
<evidence type="ECO:0000313" key="1">
    <source>
        <dbReference type="EMBL" id="SOD55327.1"/>
    </source>
</evidence>
<protein>
    <submittedName>
        <fullName evidence="1">Uncharacterized protein</fullName>
    </submittedName>
</protein>
<accession>A0A286D9M7</accession>
<reference evidence="1 2" key="1">
    <citation type="submission" date="2017-09" db="EMBL/GenBank/DDBJ databases">
        <authorList>
            <person name="Ehlers B."/>
            <person name="Leendertz F.H."/>
        </authorList>
    </citation>
    <scope>NUCLEOTIDE SEQUENCE [LARGE SCALE GENOMIC DNA]</scope>
    <source>
        <strain evidence="1 2">CGMCC 1.10978</strain>
    </source>
</reference>
<dbReference type="OrthoDB" id="6853546at2"/>
<dbReference type="RefSeq" id="WP_141400807.1">
    <property type="nucleotide sequence ID" value="NZ_OCND01000007.1"/>
</dbReference>
<name>A0A286D9M7_9GAMM</name>
<proteinExistence type="predicted"/>
<organism evidence="1 2">
    <name type="scientific">Pseudoxanthomonas wuyuanensis</name>
    <dbReference type="NCBI Taxonomy" id="1073196"/>
    <lineage>
        <taxon>Bacteria</taxon>
        <taxon>Pseudomonadati</taxon>
        <taxon>Pseudomonadota</taxon>
        <taxon>Gammaproteobacteria</taxon>
        <taxon>Lysobacterales</taxon>
        <taxon>Lysobacteraceae</taxon>
        <taxon>Pseudoxanthomonas</taxon>
    </lineage>
</organism>